<feature type="compositionally biased region" description="Basic and acidic residues" evidence="9">
    <location>
        <begin position="520"/>
        <end position="536"/>
    </location>
</feature>
<accession>A0A8D8YQW2</accession>
<dbReference type="Pfam" id="PF00400">
    <property type="entry name" value="WD40"/>
    <property type="match status" value="4"/>
</dbReference>
<dbReference type="Pfam" id="PF17120">
    <property type="entry name" value="zf-RING_16"/>
    <property type="match status" value="1"/>
</dbReference>
<comment type="similarity">
    <text evidence="1">Belongs to the WD repeat WDR24 family.</text>
</comment>
<reference evidence="11" key="1">
    <citation type="submission" date="2021-05" db="EMBL/GenBank/DDBJ databases">
        <authorList>
            <person name="Alioto T."/>
            <person name="Alioto T."/>
            <person name="Gomez Garrido J."/>
        </authorList>
    </citation>
    <scope>NUCLEOTIDE SEQUENCE</scope>
</reference>
<dbReference type="GO" id="GO:0005774">
    <property type="term" value="C:vacuolar membrane"/>
    <property type="evidence" value="ECO:0007669"/>
    <property type="project" value="TreeGrafter"/>
</dbReference>
<dbReference type="EMBL" id="HBUF01217238">
    <property type="protein sequence ID" value="CAG6667761.1"/>
    <property type="molecule type" value="Transcribed_RNA"/>
</dbReference>
<dbReference type="PANTHER" id="PTHR46200:SF1">
    <property type="entry name" value="GATOR COMPLEX PROTEIN WDR24"/>
    <property type="match status" value="1"/>
</dbReference>
<dbReference type="SUPFAM" id="SSF50978">
    <property type="entry name" value="WD40 repeat-like"/>
    <property type="match status" value="1"/>
</dbReference>
<feature type="region of interest" description="Disordered" evidence="9">
    <location>
        <begin position="518"/>
        <end position="557"/>
    </location>
</feature>
<protein>
    <recommendedName>
        <fullName evidence="7">GATOR2 complex protein WDR24</fullName>
    </recommendedName>
</protein>
<evidence type="ECO:0000256" key="7">
    <source>
        <dbReference type="ARBA" id="ARBA00040269"/>
    </source>
</evidence>
<evidence type="ECO:0000259" key="10">
    <source>
        <dbReference type="Pfam" id="PF17120"/>
    </source>
</evidence>
<evidence type="ECO:0000256" key="8">
    <source>
        <dbReference type="PROSITE-ProRule" id="PRU00221"/>
    </source>
</evidence>
<dbReference type="EMBL" id="HBUF01051168">
    <property type="protein sequence ID" value="CAG6621859.1"/>
    <property type="molecule type" value="Transcribed_RNA"/>
</dbReference>
<feature type="domain" description="WDR59/RTC1-like RING zinc finger" evidence="10">
    <location>
        <begin position="688"/>
        <end position="737"/>
    </location>
</feature>
<dbReference type="PANTHER" id="PTHR46200">
    <property type="entry name" value="GATOR COMPLEX PROTEIN WDR24"/>
    <property type="match status" value="1"/>
</dbReference>
<dbReference type="AlphaFoldDB" id="A0A8D8YQW2"/>
<dbReference type="GO" id="GO:0005829">
    <property type="term" value="C:cytosol"/>
    <property type="evidence" value="ECO:0007669"/>
    <property type="project" value="TreeGrafter"/>
</dbReference>
<evidence type="ECO:0000256" key="9">
    <source>
        <dbReference type="SAM" id="MobiDB-lite"/>
    </source>
</evidence>
<organism evidence="11">
    <name type="scientific">Cacopsylla melanoneura</name>
    <dbReference type="NCBI Taxonomy" id="428564"/>
    <lineage>
        <taxon>Eukaryota</taxon>
        <taxon>Metazoa</taxon>
        <taxon>Ecdysozoa</taxon>
        <taxon>Arthropoda</taxon>
        <taxon>Hexapoda</taxon>
        <taxon>Insecta</taxon>
        <taxon>Pterygota</taxon>
        <taxon>Neoptera</taxon>
        <taxon>Paraneoptera</taxon>
        <taxon>Hemiptera</taxon>
        <taxon>Sternorrhyncha</taxon>
        <taxon>Psylloidea</taxon>
        <taxon>Psyllidae</taxon>
        <taxon>Psyllinae</taxon>
        <taxon>Cacopsylla</taxon>
    </lineage>
</organism>
<feature type="repeat" description="WD" evidence="8">
    <location>
        <begin position="189"/>
        <end position="223"/>
    </location>
</feature>
<evidence type="ECO:0000256" key="4">
    <source>
        <dbReference type="ARBA" id="ARBA00022737"/>
    </source>
</evidence>
<evidence type="ECO:0000313" key="11">
    <source>
        <dbReference type="EMBL" id="CAG6732876.1"/>
    </source>
</evidence>
<keyword evidence="5" id="KW-0863">Zinc-finger</keyword>
<evidence type="ECO:0000256" key="1">
    <source>
        <dbReference type="ARBA" id="ARBA00008134"/>
    </source>
</evidence>
<dbReference type="EMBL" id="HBUF01545563">
    <property type="protein sequence ID" value="CAG6756792.1"/>
    <property type="molecule type" value="Transcribed_RNA"/>
</dbReference>
<evidence type="ECO:0000256" key="5">
    <source>
        <dbReference type="ARBA" id="ARBA00022771"/>
    </source>
</evidence>
<name>A0A8D8YQW2_9HEMI</name>
<dbReference type="InterPro" id="IPR037590">
    <property type="entry name" value="WDR24"/>
</dbReference>
<dbReference type="InterPro" id="IPR036322">
    <property type="entry name" value="WD40_repeat_dom_sf"/>
</dbReference>
<feature type="repeat" description="WD" evidence="8">
    <location>
        <begin position="102"/>
        <end position="144"/>
    </location>
</feature>
<dbReference type="InterPro" id="IPR001680">
    <property type="entry name" value="WD40_rpt"/>
</dbReference>
<dbReference type="PROSITE" id="PS50082">
    <property type="entry name" value="WD_REPEATS_2"/>
    <property type="match status" value="3"/>
</dbReference>
<dbReference type="EMBL" id="HBUF01051167">
    <property type="protein sequence ID" value="CAG6621858.1"/>
    <property type="molecule type" value="Transcribed_RNA"/>
</dbReference>
<dbReference type="GO" id="GO:0034198">
    <property type="term" value="P:cellular response to amino acid starvation"/>
    <property type="evidence" value="ECO:0007669"/>
    <property type="project" value="TreeGrafter"/>
</dbReference>
<keyword evidence="6" id="KW-0862">Zinc</keyword>
<keyword evidence="2 8" id="KW-0853">WD repeat</keyword>
<dbReference type="Gene3D" id="2.130.10.10">
    <property type="entry name" value="YVTN repeat-like/Quinoprotein amine dehydrogenase"/>
    <property type="match status" value="2"/>
</dbReference>
<dbReference type="PRINTS" id="PR00320">
    <property type="entry name" value="GPROTEINBRPT"/>
</dbReference>
<sequence>MMTYESFYISQDTTPNALALNKDHTQAVIAGRNVFKIFQIKETEFVETNNLRVGKNLNLNFSGNDVAWSSIEDNHIATGATNGAVVIWNLGQTSRSKQERVFNDHKRTVNKVNFHYVEPNWLISGSQDGTMRLFDIRCQESTKIFQSNTESVRDVQFNPHSAHAFASVSENGVIQQWDIRRGDKCVYQFTAHSGPIFACDWHPEHAWLATASRDKTIKVWDLSIKPSLEYSINTIASVISIKWRPQRKYHLASCSLVVDSSVNVWDIRRPYIPFASFTEHKDVVSGIAWRGDPQVFVATSKDGVLYQHSFKDAIRPADNVNPQSICFNCKGDILFACKASPNVLKPGKGPVKRALTPGDEFTMAVTTLKSYHPPPLPNAQNLQHWFPELASKYVLSGKSLIELCDHNASVAASLSKHTVVLVWNVIKTLFTSPVSYLATDDETCNPQLKAQSKPTEMEVSKSVLSDEETKRKKESTISFGDLFISDADTDPFNMSSAEKFRLHQMDWTLPVESYSVIPEEPNRNVNDRMTPDHEPSSESPDITEGSETANTEEEERERQQPLLNLFWSLKITPWNPTDHVIDTLFHHAEQGDVQTSVSVLLVLGEKRKCLTTNTRLNDIVQEQWLLSYLDLLGRFQLWNVASEVIQLSWLSSVHELNQQSTTYHTYCGKCKHALVKHGSYCTRCRSTENSKCSICHLPVKGLYSWCQGCSHGGHINHMQEWFGKNNVCPTGCGHYCESY</sequence>
<feature type="region of interest" description="Disordered" evidence="9">
    <location>
        <begin position="447"/>
        <end position="471"/>
    </location>
</feature>
<proteinExistence type="inferred from homology"/>
<dbReference type="PROSITE" id="PS50294">
    <property type="entry name" value="WD_REPEATS_REGION"/>
    <property type="match status" value="1"/>
</dbReference>
<dbReference type="GO" id="GO:1904263">
    <property type="term" value="P:positive regulation of TORC1 signaling"/>
    <property type="evidence" value="ECO:0007669"/>
    <property type="project" value="TreeGrafter"/>
</dbReference>
<dbReference type="GO" id="GO:0016239">
    <property type="term" value="P:positive regulation of macroautophagy"/>
    <property type="evidence" value="ECO:0007669"/>
    <property type="project" value="TreeGrafter"/>
</dbReference>
<evidence type="ECO:0000256" key="6">
    <source>
        <dbReference type="ARBA" id="ARBA00022833"/>
    </source>
</evidence>
<evidence type="ECO:0000256" key="3">
    <source>
        <dbReference type="ARBA" id="ARBA00022723"/>
    </source>
</evidence>
<keyword evidence="3" id="KW-0479">Metal-binding</keyword>
<keyword evidence="4" id="KW-0677">Repeat</keyword>
<dbReference type="InterPro" id="IPR020472">
    <property type="entry name" value="WD40_PAC1"/>
</dbReference>
<dbReference type="PROSITE" id="PS00678">
    <property type="entry name" value="WD_REPEATS_1"/>
    <property type="match status" value="1"/>
</dbReference>
<dbReference type="EMBL" id="HBUF01388220">
    <property type="protein sequence ID" value="CAG6732876.1"/>
    <property type="molecule type" value="Transcribed_RNA"/>
</dbReference>
<dbReference type="EMBL" id="HBUF01545564">
    <property type="protein sequence ID" value="CAG6756793.1"/>
    <property type="molecule type" value="Transcribed_RNA"/>
</dbReference>
<evidence type="ECO:0000256" key="2">
    <source>
        <dbReference type="ARBA" id="ARBA00022574"/>
    </source>
</evidence>
<dbReference type="CDD" id="cd16693">
    <property type="entry name" value="mRING-H2-C3H3C2_WDR24"/>
    <property type="match status" value="1"/>
</dbReference>
<dbReference type="EMBL" id="HBUF01217240">
    <property type="protein sequence ID" value="CAG6667764.1"/>
    <property type="molecule type" value="Transcribed_RNA"/>
</dbReference>
<dbReference type="SMART" id="SM00320">
    <property type="entry name" value="WD40"/>
    <property type="match status" value="6"/>
</dbReference>
<dbReference type="GO" id="GO:0061700">
    <property type="term" value="C:GATOR2 complex"/>
    <property type="evidence" value="ECO:0007669"/>
    <property type="project" value="TreeGrafter"/>
</dbReference>
<dbReference type="InterPro" id="IPR019775">
    <property type="entry name" value="WD40_repeat_CS"/>
</dbReference>
<dbReference type="InterPro" id="IPR049566">
    <property type="entry name" value="WDR59_RTC1-like_RING_Znf"/>
</dbReference>
<dbReference type="GO" id="GO:0008270">
    <property type="term" value="F:zinc ion binding"/>
    <property type="evidence" value="ECO:0007669"/>
    <property type="project" value="UniProtKB-KW"/>
</dbReference>
<dbReference type="InterPro" id="IPR015943">
    <property type="entry name" value="WD40/YVTN_repeat-like_dom_sf"/>
</dbReference>
<feature type="repeat" description="WD" evidence="8">
    <location>
        <begin position="145"/>
        <end position="187"/>
    </location>
</feature>